<dbReference type="EMBL" id="UINC01145851">
    <property type="protein sequence ID" value="SVD36230.1"/>
    <property type="molecule type" value="Genomic_DNA"/>
</dbReference>
<sequence length="40" mass="4258">DGPFLIEFVIEPATNLYPMVPPGGSLGETLEDPLTQIASQ</sequence>
<protein>
    <recommendedName>
        <fullName evidence="2">Thiamine pyrophosphate enzyme TPP-binding domain-containing protein</fullName>
    </recommendedName>
</protein>
<feature type="non-terminal residue" evidence="1">
    <location>
        <position position="1"/>
    </location>
</feature>
<accession>A0A382UPT6</accession>
<name>A0A382UPT6_9ZZZZ</name>
<reference evidence="1" key="1">
    <citation type="submission" date="2018-05" db="EMBL/GenBank/DDBJ databases">
        <authorList>
            <person name="Lanie J.A."/>
            <person name="Ng W.-L."/>
            <person name="Kazmierczak K.M."/>
            <person name="Andrzejewski T.M."/>
            <person name="Davidsen T.M."/>
            <person name="Wayne K.J."/>
            <person name="Tettelin H."/>
            <person name="Glass J.I."/>
            <person name="Rusch D."/>
            <person name="Podicherti R."/>
            <person name="Tsui H.-C.T."/>
            <person name="Winkler M.E."/>
        </authorList>
    </citation>
    <scope>NUCLEOTIDE SEQUENCE</scope>
</reference>
<organism evidence="1">
    <name type="scientific">marine metagenome</name>
    <dbReference type="NCBI Taxonomy" id="408172"/>
    <lineage>
        <taxon>unclassified sequences</taxon>
        <taxon>metagenomes</taxon>
        <taxon>ecological metagenomes</taxon>
    </lineage>
</organism>
<gene>
    <name evidence="1" type="ORF">METZ01_LOCUS389084</name>
</gene>
<evidence type="ECO:0000313" key="1">
    <source>
        <dbReference type="EMBL" id="SVD36230.1"/>
    </source>
</evidence>
<evidence type="ECO:0008006" key="2">
    <source>
        <dbReference type="Google" id="ProtNLM"/>
    </source>
</evidence>
<dbReference type="AlphaFoldDB" id="A0A382UPT6"/>
<proteinExistence type="predicted"/>